<name>A0AA48GT98_9BACT</name>
<proteinExistence type="predicted"/>
<accession>A0AA48GT98</accession>
<evidence type="ECO:0000313" key="1">
    <source>
        <dbReference type="EMBL" id="BDU71341.1"/>
    </source>
</evidence>
<dbReference type="RefSeq" id="WP_316414230.1">
    <property type="nucleotide sequence ID" value="NZ_AP027080.1"/>
</dbReference>
<dbReference type="Proteomes" id="UP001238179">
    <property type="component" value="Chromosome"/>
</dbReference>
<keyword evidence="2" id="KW-1185">Reference proteome</keyword>
<dbReference type="KEGG" id="msil:METEAL_05150"/>
<protein>
    <submittedName>
        <fullName evidence="1">Uncharacterized protein</fullName>
    </submittedName>
</protein>
<dbReference type="EMBL" id="AP027080">
    <property type="protein sequence ID" value="BDU71341.1"/>
    <property type="molecule type" value="Genomic_DNA"/>
</dbReference>
<reference evidence="2" key="1">
    <citation type="journal article" date="2023" name="Int. J. Syst. Evol. Microbiol.">
        <title>Mesoterricola silvestris gen. nov., sp. nov., Mesoterricola sediminis sp. nov., Geothrix oryzae sp. nov., Geothrix edaphica sp. nov., Geothrix rubra sp. nov., and Geothrix limicola sp. nov., six novel members of Acidobacteriota isolated from soils.</title>
        <authorList>
            <person name="Itoh H."/>
            <person name="Sugisawa Y."/>
            <person name="Mise K."/>
            <person name="Xu Z."/>
            <person name="Kuniyasu M."/>
            <person name="Ushijima N."/>
            <person name="Kawano K."/>
            <person name="Kobayashi E."/>
            <person name="Shiratori Y."/>
            <person name="Masuda Y."/>
            <person name="Senoo K."/>
        </authorList>
    </citation>
    <scope>NUCLEOTIDE SEQUENCE [LARGE SCALE GENOMIC DNA]</scope>
    <source>
        <strain evidence="2">W79</strain>
    </source>
</reference>
<dbReference type="AlphaFoldDB" id="A0AA48GT98"/>
<gene>
    <name evidence="1" type="ORF">METEAL_05150</name>
</gene>
<evidence type="ECO:0000313" key="2">
    <source>
        <dbReference type="Proteomes" id="UP001238179"/>
    </source>
</evidence>
<organism evidence="1 2">
    <name type="scientific">Mesoterricola silvestris</name>
    <dbReference type="NCBI Taxonomy" id="2927979"/>
    <lineage>
        <taxon>Bacteria</taxon>
        <taxon>Pseudomonadati</taxon>
        <taxon>Acidobacteriota</taxon>
        <taxon>Holophagae</taxon>
        <taxon>Holophagales</taxon>
        <taxon>Holophagaceae</taxon>
        <taxon>Mesoterricola</taxon>
    </lineage>
</organism>
<sequence>MSTRGLLAFCFNGRHYVTYNHSDSYPKGLGAGVCRFAAAHLHSPSAIEAFGRKLEALEWVDNARDGEATRLQGGELLAAIAQGEVRRVARENLAFTLGGDREFAYILDLDQGRMEFWDLFDGGQAATFDLETLSSCAVDVMECERRH</sequence>